<dbReference type="PROSITE" id="PS00455">
    <property type="entry name" value="AMP_BINDING"/>
    <property type="match status" value="1"/>
</dbReference>
<dbReference type="PROSITE" id="PS50075">
    <property type="entry name" value="CARRIER"/>
    <property type="match status" value="1"/>
</dbReference>
<comment type="caution">
    <text evidence="4">The sequence shown here is derived from an EMBL/GenBank/DDBJ whole genome shotgun (WGS) entry which is preliminary data.</text>
</comment>
<dbReference type="Gene3D" id="3.40.50.980">
    <property type="match status" value="2"/>
</dbReference>
<dbReference type="Proteomes" id="UP000625930">
    <property type="component" value="Unassembled WGS sequence"/>
</dbReference>
<dbReference type="AlphaFoldDB" id="A0A6B8J7E3"/>
<keyword evidence="2" id="KW-0596">Phosphopantetheine</keyword>
<dbReference type="Pfam" id="PF00501">
    <property type="entry name" value="AMP-binding"/>
    <property type="match status" value="1"/>
</dbReference>
<dbReference type="InterPro" id="IPR009081">
    <property type="entry name" value="PP-bd_ACP"/>
</dbReference>
<dbReference type="SUPFAM" id="SSF56801">
    <property type="entry name" value="Acetyl-CoA synthetase-like"/>
    <property type="match status" value="1"/>
</dbReference>
<dbReference type="GO" id="GO:0044550">
    <property type="term" value="P:secondary metabolite biosynthetic process"/>
    <property type="evidence" value="ECO:0007669"/>
    <property type="project" value="TreeGrafter"/>
</dbReference>
<comment type="cofactor">
    <cofactor evidence="1">
        <name>pantetheine 4'-phosphate</name>
        <dbReference type="ChEBI" id="CHEBI:47942"/>
    </cofactor>
</comment>
<dbReference type="InterPro" id="IPR025110">
    <property type="entry name" value="AMP-bd_C"/>
</dbReference>
<gene>
    <name evidence="4" type="ORF">I5U67_10230</name>
</gene>
<dbReference type="GO" id="GO:0043041">
    <property type="term" value="P:amino acid activation for nonribosomal peptide biosynthetic process"/>
    <property type="evidence" value="ECO:0007669"/>
    <property type="project" value="TreeGrafter"/>
</dbReference>
<dbReference type="CDD" id="cd05930">
    <property type="entry name" value="A_NRPS"/>
    <property type="match status" value="1"/>
</dbReference>
<name>A0A6B8J7E3_STEMA</name>
<protein>
    <submittedName>
        <fullName evidence="4">Amino acid adenylation domain-containing protein</fullName>
    </submittedName>
</protein>
<dbReference type="InterPro" id="IPR036736">
    <property type="entry name" value="ACP-like_sf"/>
</dbReference>
<sequence>MTIQDLLQQCFDGGLKLAESDGQLHVRFLGRAPEPELLELLKQHKDDLLRHLRTVAPGAATAIRRIDADARSQVPASPAQCRMWLIDRFEQTSTPYNMVGAYRLAGDLDLDLLAAAVDDVVTRHEALRTHFTEVDGELMQVVHPAHPLVWERLDASAFDADGQERALQELLRRENQRRFDIATGPVLHVATLRLSRDVVIFVMNVHHIACDGWSIEILKREISERYAGMTGAGQAGRPLPLQYVDYCQWQRSHQSERSVADHLAYWLGKLEGLPQLHGLPLDRPRPAVQTYAGRQVYRHIGRESLRAIRARCQAQDATLAAFMHMALAALVGLYSAERDIVIGFPVAGRAHRDADGTVGLFVNTVLLRSQVDGGTRFDALLDQSKRDLIEAISHQDLPFEVLLEKLKPGRSRAHAPLMQLLLTVTGQAPDFLLPGLSVDRLINPGLPVKFDLQVDVEERDDGLQVTWHFNEDLFFPRSIERMADGFNALVEVAATDGAATPYSVAGPAAPMRGDCIPLPGRRLEQVFEARARAHPDLPAVVHQGETLSYRELDDQASLLAQQLCSIGVGRGSLVGLCADRSVELVVGIMGTLKAGAAYVPLDMSYPPGRLAAMISDCDPPVLLGQRRHEALLAGFNRPVLFLEDLHCAGVSNHLQYLHTDGSDPAYVIYTSGSTGMPKGVVVSHASALNLLAHVDNLTPMRSPWNGSLWSSISFDVSVYEIFAPLCAGGCLHIVPETHRLDPERLFAWMAEHQIDSAYVYAGHLEYLGDHLAGSARNPPALRRMLVGVEPISSGQLENIAAHLPGLEIINGYGPTETTVCCTTFLFQPSTLLPETRVPIGRAVAGAELYVMNGGGMPALPGALGELFVGGNGLAIGYLNQPEMTHSRFVDMSVGSETQRLYRTGDLVRCLPSGDLEFIGRADEQVKIRGFRVEPGEIEVRLCAQEDVRDATVITVGEGIDRKIVAFVVPRTTHATTAIDDFCAAEHRIRTGLRAFLPDYMVPADIVLLDSLPMTANGKVDRARLPVPLPPTAKSKATRVAPRTHTESRLLGIWRDVLGLEDIGVTDDFFALGGHSLHIARITSRLRQHFQLAESDIPLETVFESPTVESLAVAVETALRGSRTTSKEHYLASLGHAIEGGVF</sequence>
<dbReference type="GO" id="GO:0003824">
    <property type="term" value="F:catalytic activity"/>
    <property type="evidence" value="ECO:0007669"/>
    <property type="project" value="InterPro"/>
</dbReference>
<dbReference type="EMBL" id="JADUNP010000017">
    <property type="protein sequence ID" value="MBH1652547.1"/>
    <property type="molecule type" value="Genomic_DNA"/>
</dbReference>
<dbReference type="InterPro" id="IPR020845">
    <property type="entry name" value="AMP-binding_CS"/>
</dbReference>
<dbReference type="NCBIfam" id="TIGR01733">
    <property type="entry name" value="AA-adenyl-dom"/>
    <property type="match status" value="1"/>
</dbReference>
<dbReference type="Gene3D" id="3.30.559.10">
    <property type="entry name" value="Chloramphenicol acetyltransferase-like domain"/>
    <property type="match status" value="1"/>
</dbReference>
<dbReference type="PROSITE" id="PS00012">
    <property type="entry name" value="PHOSPHOPANTETHEINE"/>
    <property type="match status" value="1"/>
</dbReference>
<organism evidence="4 5">
    <name type="scientific">Stenotrophomonas maltophilia</name>
    <name type="common">Pseudomonas maltophilia</name>
    <name type="synonym">Xanthomonas maltophilia</name>
    <dbReference type="NCBI Taxonomy" id="40324"/>
    <lineage>
        <taxon>Bacteria</taxon>
        <taxon>Pseudomonadati</taxon>
        <taxon>Pseudomonadota</taxon>
        <taxon>Gammaproteobacteria</taxon>
        <taxon>Lysobacterales</taxon>
        <taxon>Lysobacteraceae</taxon>
        <taxon>Stenotrophomonas</taxon>
        <taxon>Stenotrophomonas maltophilia group</taxon>
    </lineage>
</organism>
<evidence type="ECO:0000313" key="5">
    <source>
        <dbReference type="Proteomes" id="UP000625930"/>
    </source>
</evidence>
<dbReference type="GO" id="GO:0031177">
    <property type="term" value="F:phosphopantetheine binding"/>
    <property type="evidence" value="ECO:0007669"/>
    <property type="project" value="TreeGrafter"/>
</dbReference>
<evidence type="ECO:0000256" key="2">
    <source>
        <dbReference type="ARBA" id="ARBA00022450"/>
    </source>
</evidence>
<dbReference type="GO" id="GO:0072330">
    <property type="term" value="P:monocarboxylic acid biosynthetic process"/>
    <property type="evidence" value="ECO:0007669"/>
    <property type="project" value="UniProtKB-ARBA"/>
</dbReference>
<accession>A0A6B8J7E3</accession>
<dbReference type="GO" id="GO:0005737">
    <property type="term" value="C:cytoplasm"/>
    <property type="evidence" value="ECO:0007669"/>
    <property type="project" value="TreeGrafter"/>
</dbReference>
<dbReference type="InterPro" id="IPR045851">
    <property type="entry name" value="AMP-bd_C_sf"/>
</dbReference>
<dbReference type="InterPro" id="IPR000873">
    <property type="entry name" value="AMP-dep_synth/lig_dom"/>
</dbReference>
<dbReference type="Gene3D" id="2.30.38.10">
    <property type="entry name" value="Luciferase, Domain 3"/>
    <property type="match status" value="1"/>
</dbReference>
<dbReference type="PANTHER" id="PTHR45527">
    <property type="entry name" value="NONRIBOSOMAL PEPTIDE SYNTHETASE"/>
    <property type="match status" value="1"/>
</dbReference>
<dbReference type="InterPro" id="IPR023213">
    <property type="entry name" value="CAT-like_dom_sf"/>
</dbReference>
<dbReference type="Pfam" id="PF00668">
    <property type="entry name" value="Condensation"/>
    <property type="match status" value="1"/>
</dbReference>
<evidence type="ECO:0000313" key="4">
    <source>
        <dbReference type="EMBL" id="MBH1652547.1"/>
    </source>
</evidence>
<dbReference type="FunFam" id="1.10.1200.10:FF:000016">
    <property type="entry name" value="Non-ribosomal peptide synthase"/>
    <property type="match status" value="1"/>
</dbReference>
<dbReference type="CDD" id="cd19531">
    <property type="entry name" value="LCL_NRPS-like"/>
    <property type="match status" value="1"/>
</dbReference>
<evidence type="ECO:0000256" key="3">
    <source>
        <dbReference type="ARBA" id="ARBA00022553"/>
    </source>
</evidence>
<dbReference type="RefSeq" id="WP_154264126.1">
    <property type="nucleotide sequence ID" value="NZ_CP040438.1"/>
</dbReference>
<dbReference type="SUPFAM" id="SSF47336">
    <property type="entry name" value="ACP-like"/>
    <property type="match status" value="1"/>
</dbReference>
<proteinExistence type="predicted"/>
<reference evidence="4" key="1">
    <citation type="submission" date="2020-11" db="EMBL/GenBank/DDBJ databases">
        <title>Enhanced detection system for hospital associated transmission using whole genome sequencing surveillance.</title>
        <authorList>
            <person name="Harrison L.H."/>
            <person name="Van Tyne D."/>
            <person name="Marsh J.W."/>
            <person name="Griffith M.P."/>
            <person name="Snyder D.J."/>
            <person name="Cooper V.S."/>
            <person name="Mustapha M."/>
        </authorList>
    </citation>
    <scope>NUCLEOTIDE SEQUENCE</scope>
    <source>
        <strain evidence="4">STEN00091</strain>
    </source>
</reference>
<dbReference type="InterPro" id="IPR001242">
    <property type="entry name" value="Condensation_dom"/>
</dbReference>
<dbReference type="Gene3D" id="1.10.1200.10">
    <property type="entry name" value="ACP-like"/>
    <property type="match status" value="1"/>
</dbReference>
<dbReference type="Gene3D" id="3.30.300.30">
    <property type="match status" value="1"/>
</dbReference>
<dbReference type="InterPro" id="IPR006162">
    <property type="entry name" value="Ppantetheine_attach_site"/>
</dbReference>
<dbReference type="Pfam" id="PF00550">
    <property type="entry name" value="PP-binding"/>
    <property type="match status" value="1"/>
</dbReference>
<dbReference type="Pfam" id="PF13193">
    <property type="entry name" value="AMP-binding_C"/>
    <property type="match status" value="1"/>
</dbReference>
<keyword evidence="3" id="KW-0597">Phosphoprotein</keyword>
<dbReference type="Gene3D" id="3.30.559.30">
    <property type="entry name" value="Nonribosomal peptide synthetase, condensation domain"/>
    <property type="match status" value="1"/>
</dbReference>
<evidence type="ECO:0000256" key="1">
    <source>
        <dbReference type="ARBA" id="ARBA00001957"/>
    </source>
</evidence>
<dbReference type="InterPro" id="IPR010071">
    <property type="entry name" value="AA_adenyl_dom"/>
</dbReference>
<dbReference type="PANTHER" id="PTHR45527:SF1">
    <property type="entry name" value="FATTY ACID SYNTHASE"/>
    <property type="match status" value="1"/>
</dbReference>
<dbReference type="SUPFAM" id="SSF52777">
    <property type="entry name" value="CoA-dependent acyltransferases"/>
    <property type="match status" value="2"/>
</dbReference>
<dbReference type="FunFam" id="3.40.50.980:FF:000001">
    <property type="entry name" value="Non-ribosomal peptide synthetase"/>
    <property type="match status" value="1"/>
</dbReference>